<dbReference type="AlphaFoldDB" id="A0A392NCK8"/>
<comment type="caution">
    <text evidence="1">The sequence shown here is derived from an EMBL/GenBank/DDBJ whole genome shotgun (WGS) entry which is preliminary data.</text>
</comment>
<organism evidence="1 2">
    <name type="scientific">Trifolium medium</name>
    <dbReference type="NCBI Taxonomy" id="97028"/>
    <lineage>
        <taxon>Eukaryota</taxon>
        <taxon>Viridiplantae</taxon>
        <taxon>Streptophyta</taxon>
        <taxon>Embryophyta</taxon>
        <taxon>Tracheophyta</taxon>
        <taxon>Spermatophyta</taxon>
        <taxon>Magnoliopsida</taxon>
        <taxon>eudicotyledons</taxon>
        <taxon>Gunneridae</taxon>
        <taxon>Pentapetalae</taxon>
        <taxon>rosids</taxon>
        <taxon>fabids</taxon>
        <taxon>Fabales</taxon>
        <taxon>Fabaceae</taxon>
        <taxon>Papilionoideae</taxon>
        <taxon>50 kb inversion clade</taxon>
        <taxon>NPAAA clade</taxon>
        <taxon>Hologalegina</taxon>
        <taxon>IRL clade</taxon>
        <taxon>Trifolieae</taxon>
        <taxon>Trifolium</taxon>
    </lineage>
</organism>
<reference evidence="1 2" key="1">
    <citation type="journal article" date="2018" name="Front. Plant Sci.">
        <title>Red Clover (Trifolium pratense) and Zigzag Clover (T. medium) - A Picture of Genomic Similarities and Differences.</title>
        <authorList>
            <person name="Dluhosova J."/>
            <person name="Istvanek J."/>
            <person name="Nedelnik J."/>
            <person name="Repkova J."/>
        </authorList>
    </citation>
    <scope>NUCLEOTIDE SEQUENCE [LARGE SCALE GENOMIC DNA]</scope>
    <source>
        <strain evidence="2">cv. 10/8</strain>
        <tissue evidence="1">Leaf</tissue>
    </source>
</reference>
<feature type="non-terminal residue" evidence="1">
    <location>
        <position position="1"/>
    </location>
</feature>
<keyword evidence="2" id="KW-1185">Reference proteome</keyword>
<accession>A0A392NCK8</accession>
<protein>
    <submittedName>
        <fullName evidence="1">Uncharacterized protein</fullName>
    </submittedName>
</protein>
<dbReference type="EMBL" id="LXQA010034598">
    <property type="protein sequence ID" value="MCH97303.1"/>
    <property type="molecule type" value="Genomic_DNA"/>
</dbReference>
<sequence>SSLRIAQFEELKEAENLCPARGAIQVEEIWYFAESCAWRREDSAWRNGALIELRVAHQI</sequence>
<name>A0A392NCK8_9FABA</name>
<proteinExistence type="predicted"/>
<evidence type="ECO:0000313" key="2">
    <source>
        <dbReference type="Proteomes" id="UP000265520"/>
    </source>
</evidence>
<evidence type="ECO:0000313" key="1">
    <source>
        <dbReference type="EMBL" id="MCH97303.1"/>
    </source>
</evidence>
<dbReference type="Proteomes" id="UP000265520">
    <property type="component" value="Unassembled WGS sequence"/>
</dbReference>